<gene>
    <name evidence="8" type="primary">Cyt</name>
    <name evidence="8" type="ORF">EUDELE_R12168</name>
</gene>
<organism evidence="8 9">
    <name type="scientific">Eudromia elegans</name>
    <name type="common">Elegant crested-tinamou</name>
    <dbReference type="NCBI Taxonomy" id="8805"/>
    <lineage>
        <taxon>Eukaryota</taxon>
        <taxon>Metazoa</taxon>
        <taxon>Chordata</taxon>
        <taxon>Craniata</taxon>
        <taxon>Vertebrata</taxon>
        <taxon>Euteleostomi</taxon>
        <taxon>Archelosauria</taxon>
        <taxon>Archosauria</taxon>
        <taxon>Dinosauria</taxon>
        <taxon>Saurischia</taxon>
        <taxon>Theropoda</taxon>
        <taxon>Coelurosauria</taxon>
        <taxon>Aves</taxon>
        <taxon>Palaeognathae</taxon>
        <taxon>Tinamiformes</taxon>
        <taxon>Tinamidae</taxon>
        <taxon>Eudromia</taxon>
    </lineage>
</organism>
<keyword evidence="4" id="KW-1015">Disulfide bond</keyword>
<reference evidence="8 9" key="1">
    <citation type="submission" date="2019-09" db="EMBL/GenBank/DDBJ databases">
        <title>Bird 10,000 Genomes (B10K) Project - Family phase.</title>
        <authorList>
            <person name="Zhang G."/>
        </authorList>
    </citation>
    <scope>NUCLEOTIDE SEQUENCE [LARGE SCALE GENOMIC DNA]</scope>
    <source>
        <strain evidence="8">B10K-LSUMZ-16893</strain>
    </source>
</reference>
<protein>
    <recommendedName>
        <fullName evidence="5">Egg-white cystatin</fullName>
    </recommendedName>
</protein>
<comment type="similarity">
    <text evidence="1">Belongs to the cystatin family.</text>
</comment>
<dbReference type="Proteomes" id="UP000533954">
    <property type="component" value="Unassembled WGS sequence"/>
</dbReference>
<dbReference type="OrthoDB" id="1908104at2759"/>
<keyword evidence="9" id="KW-1185">Reference proteome</keyword>
<accession>A0A7K7VD51</accession>
<feature type="non-terminal residue" evidence="8">
    <location>
        <position position="144"/>
    </location>
</feature>
<dbReference type="InterPro" id="IPR000010">
    <property type="entry name" value="Cystatin_dom"/>
</dbReference>
<evidence type="ECO:0000259" key="7">
    <source>
        <dbReference type="SMART" id="SM00043"/>
    </source>
</evidence>
<dbReference type="GO" id="GO:0005615">
    <property type="term" value="C:extracellular space"/>
    <property type="evidence" value="ECO:0007669"/>
    <property type="project" value="TreeGrafter"/>
</dbReference>
<comment type="caution">
    <text evidence="8">The sequence shown here is derived from an EMBL/GenBank/DDBJ whole genome shotgun (WGS) entry which is preliminary data.</text>
</comment>
<dbReference type="CDD" id="cd00042">
    <property type="entry name" value="CY"/>
    <property type="match status" value="1"/>
</dbReference>
<feature type="domain" description="Cystatin" evidence="7">
    <location>
        <begin position="34"/>
        <end position="144"/>
    </location>
</feature>
<evidence type="ECO:0000313" key="8">
    <source>
        <dbReference type="EMBL" id="NXA39365.1"/>
    </source>
</evidence>
<dbReference type="FunFam" id="3.10.450.10:FF:000004">
    <property type="entry name" value="Cystatin C"/>
    <property type="match status" value="1"/>
</dbReference>
<dbReference type="InterPro" id="IPR018073">
    <property type="entry name" value="Prot_inh_cystat_CS"/>
</dbReference>
<dbReference type="GO" id="GO:0031982">
    <property type="term" value="C:vesicle"/>
    <property type="evidence" value="ECO:0007669"/>
    <property type="project" value="TreeGrafter"/>
</dbReference>
<name>A0A7K7VD51_EUDEL</name>
<dbReference type="PANTHER" id="PTHR46186:SF2">
    <property type="entry name" value="CYSTATIN"/>
    <property type="match status" value="1"/>
</dbReference>
<dbReference type="SMART" id="SM00043">
    <property type="entry name" value="CY"/>
    <property type="match status" value="1"/>
</dbReference>
<keyword evidence="2" id="KW-0646">Protease inhibitor</keyword>
<dbReference type="EMBL" id="VZSX01000099">
    <property type="protein sequence ID" value="NXA39365.1"/>
    <property type="molecule type" value="Genomic_DNA"/>
</dbReference>
<dbReference type="PROSITE" id="PS00287">
    <property type="entry name" value="CYSTATIN"/>
    <property type="match status" value="1"/>
</dbReference>
<keyword evidence="6" id="KW-0732">Signal</keyword>
<feature type="chain" id="PRO_5029805277" description="Egg-white cystatin" evidence="6">
    <location>
        <begin position="28"/>
        <end position="144"/>
    </location>
</feature>
<evidence type="ECO:0000256" key="4">
    <source>
        <dbReference type="ARBA" id="ARBA00023157"/>
    </source>
</evidence>
<dbReference type="SUPFAM" id="SSF54403">
    <property type="entry name" value="Cystatin/monellin"/>
    <property type="match status" value="1"/>
</dbReference>
<evidence type="ECO:0000256" key="6">
    <source>
        <dbReference type="SAM" id="SignalP"/>
    </source>
</evidence>
<dbReference type="GO" id="GO:0005737">
    <property type="term" value="C:cytoplasm"/>
    <property type="evidence" value="ECO:0007669"/>
    <property type="project" value="TreeGrafter"/>
</dbReference>
<evidence type="ECO:0000256" key="1">
    <source>
        <dbReference type="ARBA" id="ARBA00009403"/>
    </source>
</evidence>
<dbReference type="PANTHER" id="PTHR46186">
    <property type="entry name" value="CYSTATIN"/>
    <property type="match status" value="1"/>
</dbReference>
<proteinExistence type="inferred from homology"/>
<dbReference type="Gene3D" id="3.10.450.10">
    <property type="match status" value="1"/>
</dbReference>
<dbReference type="InterPro" id="IPR046350">
    <property type="entry name" value="Cystatin_sf"/>
</dbReference>
<feature type="non-terminal residue" evidence="8">
    <location>
        <position position="1"/>
    </location>
</feature>
<feature type="signal peptide" evidence="6">
    <location>
        <begin position="1"/>
        <end position="27"/>
    </location>
</feature>
<evidence type="ECO:0000256" key="5">
    <source>
        <dbReference type="ARBA" id="ARBA00078073"/>
    </source>
</evidence>
<evidence type="ECO:0000256" key="3">
    <source>
        <dbReference type="ARBA" id="ARBA00022704"/>
    </source>
</evidence>
<dbReference type="GO" id="GO:0004869">
    <property type="term" value="F:cysteine-type endopeptidase inhibitor activity"/>
    <property type="evidence" value="ECO:0007669"/>
    <property type="project" value="UniProtKB-KW"/>
</dbReference>
<keyword evidence="3" id="KW-0789">Thiol protease inhibitor</keyword>
<evidence type="ECO:0000256" key="2">
    <source>
        <dbReference type="ARBA" id="ARBA00022690"/>
    </source>
</evidence>
<dbReference type="AlphaFoldDB" id="A0A7K7VD51"/>
<evidence type="ECO:0000313" key="9">
    <source>
        <dbReference type="Proteomes" id="UP000533954"/>
    </source>
</evidence>
<dbReference type="Pfam" id="PF00031">
    <property type="entry name" value="Cystatin"/>
    <property type="match status" value="1"/>
</dbReference>
<sequence length="144" mass="15514">AVMMAAARGVLMAAAAALLLLAGVALGGEERPPPLLGAPMNVAENDEGLQRALHFAMAQYNRASNDKYSSRVARVISAQRQIVAGVKYIIEVEVGRTNCPKSVSDLQSCAFHEAPELAKRVTCSFVVYSVPWLNQTRLLKNTCQ</sequence>